<dbReference type="EMBL" id="SNVI01000002">
    <property type="protein sequence ID" value="TFE40436.1"/>
    <property type="molecule type" value="Genomic_DNA"/>
</dbReference>
<proteinExistence type="predicted"/>
<dbReference type="GeneID" id="97306631"/>
<dbReference type="Proteomes" id="UP000297385">
    <property type="component" value="Unassembled WGS sequence"/>
</dbReference>
<sequence length="118" mass="13311">MKLSTKGYLYTDRQIASCCEWVHDSVLSNLLEKAADWEVEAAQSPVSQWLDNIDHGLQPGLRDDPKYCTRLRETDDGLSLIRWVKNSKGRRPSAGVSPRTGWTEKQNYGVEANKNAST</sequence>
<evidence type="ECO:0000313" key="2">
    <source>
        <dbReference type="EMBL" id="TFE40436.1"/>
    </source>
</evidence>
<accession>A0A4Y8MSE6</accession>
<feature type="region of interest" description="Disordered" evidence="1">
    <location>
        <begin position="87"/>
        <end position="118"/>
    </location>
</feature>
<gene>
    <name evidence="2" type="ORF">E2553_27150</name>
</gene>
<dbReference type="AlphaFoldDB" id="A0A4Y8MSE6"/>
<name>A0A4Y8MSE6_9BURK</name>
<dbReference type="RefSeq" id="WP_134462551.1">
    <property type="nucleotide sequence ID" value="NZ_JBHMFL010000146.1"/>
</dbReference>
<organism evidence="2 3">
    <name type="scientific">Paraburkholderia dipogonis</name>
    <dbReference type="NCBI Taxonomy" id="1211383"/>
    <lineage>
        <taxon>Bacteria</taxon>
        <taxon>Pseudomonadati</taxon>
        <taxon>Pseudomonadota</taxon>
        <taxon>Betaproteobacteria</taxon>
        <taxon>Burkholderiales</taxon>
        <taxon>Burkholderiaceae</taxon>
        <taxon>Paraburkholderia</taxon>
    </lineage>
</organism>
<comment type="caution">
    <text evidence="2">The sequence shown here is derived from an EMBL/GenBank/DDBJ whole genome shotgun (WGS) entry which is preliminary data.</text>
</comment>
<evidence type="ECO:0000313" key="3">
    <source>
        <dbReference type="Proteomes" id="UP000297385"/>
    </source>
</evidence>
<protein>
    <submittedName>
        <fullName evidence="2">Uncharacterized protein</fullName>
    </submittedName>
</protein>
<reference evidence="2 3" key="1">
    <citation type="submission" date="2019-03" db="EMBL/GenBank/DDBJ databases">
        <title>Complete Genome Sequence of Paraburkholderia dipogonis ICMP 19430T, a Nitrogen-fixing Symbiont of the South African Invasive Legume Dipogon lignosus in New Zealand.</title>
        <authorList>
            <person name="De Meyer S.E."/>
        </authorList>
    </citation>
    <scope>NUCLEOTIDE SEQUENCE [LARGE SCALE GENOMIC DNA]</scope>
    <source>
        <strain evidence="2 3">ICMP 19430</strain>
    </source>
</reference>
<evidence type="ECO:0000256" key="1">
    <source>
        <dbReference type="SAM" id="MobiDB-lite"/>
    </source>
</evidence>